<evidence type="ECO:0000256" key="3">
    <source>
        <dbReference type="ARBA" id="ARBA00023033"/>
    </source>
</evidence>
<evidence type="ECO:0000256" key="2">
    <source>
        <dbReference type="ARBA" id="ARBA00023002"/>
    </source>
</evidence>
<dbReference type="GO" id="GO:0004497">
    <property type="term" value="F:monooxygenase activity"/>
    <property type="evidence" value="ECO:0007669"/>
    <property type="project" value="UniProtKB-KW"/>
</dbReference>
<dbReference type="Pfam" id="PF02332">
    <property type="entry name" value="Phenol_Hydrox"/>
    <property type="match status" value="1"/>
</dbReference>
<evidence type="ECO:0000313" key="5">
    <source>
        <dbReference type="EMBL" id="TCO19427.1"/>
    </source>
</evidence>
<dbReference type="EC" id="1.14.13.227" evidence="1"/>
<protein>
    <recommendedName>
        <fullName evidence="1">propane 2-monooxygenase</fullName>
        <ecNumber evidence="1">1.14.13.227</ecNumber>
    </recommendedName>
</protein>
<sequence>MTLQTPPLQGNRRFVWFTPAGRLPTEYEMFTIGQQSSPSQWLHVDWPLRFDDGRPPYTELSTEVRSSDWEGFRDPAQLWYRPYVSGTNHEEQTLERLVGEALSGGVAGGIRTAWVQQVLEKYYAAWPFVEYGLFMALCHPIRQALGDSVMFTLTFQASDKMRHLQDIVHLSFDLKDALPSFDDSGARGAWMTDPALVPTREVLEKIITTDDWMEIVTVINLIFEPLVGDLMTTEFLARSAPRNGDPVTPIILAGTRRNTARHRTAAKELTLALLNDPEHGTANRQVFTQWLDAWTPPVDAAAEALSIVFDLPGIDAPDANEALKAVRQEAAEMRAELAI</sequence>
<keyword evidence="3 5" id="KW-0503">Monooxygenase</keyword>
<comment type="caution">
    <text evidence="5">The sequence shown here is derived from an EMBL/GenBank/DDBJ whole genome shotgun (WGS) entry which is preliminary data.</text>
</comment>
<name>A0ABY2BG79_9ACTN</name>
<reference evidence="5 6" key="1">
    <citation type="journal article" date="2015" name="Stand. Genomic Sci.">
        <title>Genomic Encyclopedia of Bacterial and Archaeal Type Strains, Phase III: the genomes of soil and plant-associated and newly described type strains.</title>
        <authorList>
            <person name="Whitman W.B."/>
            <person name="Woyke T."/>
            <person name="Klenk H.P."/>
            <person name="Zhou Y."/>
            <person name="Lilburn T.G."/>
            <person name="Beck B.J."/>
            <person name="De Vos P."/>
            <person name="Vandamme P."/>
            <person name="Eisen J.A."/>
            <person name="Garrity G."/>
            <person name="Hugenholtz P."/>
            <person name="Kyrpides N.C."/>
        </authorList>
    </citation>
    <scope>NUCLEOTIDE SEQUENCE [LARGE SCALE GENOMIC DNA]</scope>
    <source>
        <strain evidence="5 6">VKM Ac-2538</strain>
    </source>
</reference>
<proteinExistence type="predicted"/>
<dbReference type="InterPro" id="IPR012348">
    <property type="entry name" value="RNR-like"/>
</dbReference>
<dbReference type="InterPro" id="IPR012078">
    <property type="entry name" value="MP_mOase_hydro"/>
</dbReference>
<evidence type="ECO:0000256" key="4">
    <source>
        <dbReference type="ARBA" id="ARBA00048941"/>
    </source>
</evidence>
<dbReference type="InterPro" id="IPR009078">
    <property type="entry name" value="Ferritin-like_SF"/>
</dbReference>
<evidence type="ECO:0000256" key="1">
    <source>
        <dbReference type="ARBA" id="ARBA00012710"/>
    </source>
</evidence>
<keyword evidence="6" id="KW-1185">Reference proteome</keyword>
<accession>A0ABY2BG79</accession>
<evidence type="ECO:0000313" key="6">
    <source>
        <dbReference type="Proteomes" id="UP000295818"/>
    </source>
</evidence>
<comment type="catalytic activity">
    <reaction evidence="4">
        <text>propane + NADH + O2 + H(+) = propan-2-ol + NAD(+) + H2O</text>
        <dbReference type="Rhea" id="RHEA:49992"/>
        <dbReference type="ChEBI" id="CHEBI:15377"/>
        <dbReference type="ChEBI" id="CHEBI:15378"/>
        <dbReference type="ChEBI" id="CHEBI:15379"/>
        <dbReference type="ChEBI" id="CHEBI:17824"/>
        <dbReference type="ChEBI" id="CHEBI:32879"/>
        <dbReference type="ChEBI" id="CHEBI:57540"/>
        <dbReference type="ChEBI" id="CHEBI:57945"/>
        <dbReference type="EC" id="1.14.13.227"/>
    </reaction>
</comment>
<gene>
    <name evidence="5" type="ORF">EV644_11075</name>
</gene>
<dbReference type="InterPro" id="IPR003430">
    <property type="entry name" value="Phenol_Hydrox"/>
</dbReference>
<dbReference type="RefSeq" id="WP_158292921.1">
    <property type="nucleotide sequence ID" value="NZ_SLWM01000010.1"/>
</dbReference>
<dbReference type="Proteomes" id="UP000295818">
    <property type="component" value="Unassembled WGS sequence"/>
</dbReference>
<dbReference type="Gene3D" id="1.10.620.20">
    <property type="entry name" value="Ribonucleotide Reductase, subunit A"/>
    <property type="match status" value="1"/>
</dbReference>
<organism evidence="5 6">
    <name type="scientific">Kribbella orskensis</name>
    <dbReference type="NCBI Taxonomy" id="2512216"/>
    <lineage>
        <taxon>Bacteria</taxon>
        <taxon>Bacillati</taxon>
        <taxon>Actinomycetota</taxon>
        <taxon>Actinomycetes</taxon>
        <taxon>Propionibacteriales</taxon>
        <taxon>Kribbellaceae</taxon>
        <taxon>Kribbella</taxon>
    </lineage>
</organism>
<dbReference type="EMBL" id="SLWM01000010">
    <property type="protein sequence ID" value="TCO19427.1"/>
    <property type="molecule type" value="Genomic_DNA"/>
</dbReference>
<dbReference type="SUPFAM" id="SSF47240">
    <property type="entry name" value="Ferritin-like"/>
    <property type="match status" value="1"/>
</dbReference>
<dbReference type="PIRSF" id="PIRSF000040">
    <property type="entry name" value="MMOH_comp"/>
    <property type="match status" value="1"/>
</dbReference>
<keyword evidence="2" id="KW-0560">Oxidoreductase</keyword>